<dbReference type="PANTHER" id="PTHR21225">
    <property type="entry name" value="PHOSPHO-2-DEHYDRO-3-DEOXYHEPTONATE ALDOLASE DAHP SYNTHETASE"/>
    <property type="match status" value="1"/>
</dbReference>
<evidence type="ECO:0000256" key="1">
    <source>
        <dbReference type="ARBA" id="ARBA00003726"/>
    </source>
</evidence>
<dbReference type="InterPro" id="IPR013785">
    <property type="entry name" value="Aldolase_TIM"/>
</dbReference>
<evidence type="ECO:0000256" key="2">
    <source>
        <dbReference type="ARBA" id="ARBA00004688"/>
    </source>
</evidence>
<comment type="pathway">
    <text evidence="2">Metabolic intermediate biosynthesis; chorismate biosynthesis; chorismate from D-erythrose 4-phosphate and phosphoenolpyruvate: step 1/7.</text>
</comment>
<dbReference type="Gene3D" id="3.20.20.70">
    <property type="entry name" value="Aldolase class I"/>
    <property type="match status" value="1"/>
</dbReference>
<dbReference type="Proteomes" id="UP001321475">
    <property type="component" value="Chromosome"/>
</dbReference>
<name>A0ABM8G388_9CELL</name>
<dbReference type="InterPro" id="IPR006219">
    <property type="entry name" value="DAHP_synth_1"/>
</dbReference>
<evidence type="ECO:0000256" key="3">
    <source>
        <dbReference type="ARBA" id="ARBA00031111"/>
    </source>
</evidence>
<reference evidence="7" key="1">
    <citation type="journal article" date="2019" name="Int. J. Syst. Evol. Microbiol.">
        <title>The Global Catalogue of Microorganisms (GCM) 10K type strain sequencing project: providing services to taxonomists for standard genome sequencing and annotation.</title>
        <authorList>
            <consortium name="The Broad Institute Genomics Platform"/>
            <consortium name="The Broad Institute Genome Sequencing Center for Infectious Disease"/>
            <person name="Wu L."/>
            <person name="Ma J."/>
        </authorList>
    </citation>
    <scope>NUCLEOTIDE SEQUENCE [LARGE SCALE GENOMIC DNA]</scope>
    <source>
        <strain evidence="7">NBRC 108565</strain>
    </source>
</reference>
<dbReference type="EMBL" id="AP027729">
    <property type="protein sequence ID" value="BDZ42539.1"/>
    <property type="molecule type" value="Genomic_DNA"/>
</dbReference>
<sequence>MLESFLVAGAQDPAPSGLEYGKSVTDKCMDWDTTAELLDVLAGAVRARRAL</sequence>
<protein>
    <recommendedName>
        <fullName evidence="5">3-deoxy-D-arabino-heptulosonate 7-phosphate synthase</fullName>
    </recommendedName>
    <alternativeName>
        <fullName evidence="4">DAHP synthase</fullName>
    </alternativeName>
    <alternativeName>
        <fullName evidence="3">Phospho-2-keto-3-deoxyheptonate aldolase</fullName>
    </alternativeName>
</protein>
<gene>
    <name evidence="6" type="ORF">GCM10025865_18380</name>
</gene>
<evidence type="ECO:0000256" key="4">
    <source>
        <dbReference type="ARBA" id="ARBA00031349"/>
    </source>
</evidence>
<evidence type="ECO:0000313" key="6">
    <source>
        <dbReference type="EMBL" id="BDZ42539.1"/>
    </source>
</evidence>
<organism evidence="6 7">
    <name type="scientific">Paraoerskovia sediminicola</name>
    <dbReference type="NCBI Taxonomy" id="1138587"/>
    <lineage>
        <taxon>Bacteria</taxon>
        <taxon>Bacillati</taxon>
        <taxon>Actinomycetota</taxon>
        <taxon>Actinomycetes</taxon>
        <taxon>Micrococcales</taxon>
        <taxon>Cellulomonadaceae</taxon>
        <taxon>Paraoerskovia</taxon>
    </lineage>
</organism>
<keyword evidence="7" id="KW-1185">Reference proteome</keyword>
<dbReference type="PANTHER" id="PTHR21225:SF12">
    <property type="entry name" value="PHOSPHO-2-DEHYDRO-3-DEOXYHEPTONATE ALDOLASE, TYROSINE-INHIBITED"/>
    <property type="match status" value="1"/>
</dbReference>
<evidence type="ECO:0000313" key="7">
    <source>
        <dbReference type="Proteomes" id="UP001321475"/>
    </source>
</evidence>
<accession>A0ABM8G388</accession>
<proteinExistence type="predicted"/>
<comment type="function">
    <text evidence="1">Stereospecific condensation of phosphoenolpyruvate (PEP) and D-erythrose-4-phosphate (E4P) giving rise to 3-deoxy-D-arabino-heptulosonate-7-phosphate (DAHP).</text>
</comment>
<dbReference type="SUPFAM" id="SSF51569">
    <property type="entry name" value="Aldolase"/>
    <property type="match status" value="1"/>
</dbReference>
<evidence type="ECO:0000256" key="5">
    <source>
        <dbReference type="ARBA" id="ARBA00032193"/>
    </source>
</evidence>